<gene>
    <name evidence="8" type="ORF">DS832_06420</name>
</gene>
<dbReference type="PANTHER" id="PTHR46795:SF3">
    <property type="entry name" value="ABC TRANSPORTER PERMEASE"/>
    <property type="match status" value="1"/>
</dbReference>
<feature type="transmembrane region" description="Helical" evidence="6">
    <location>
        <begin position="229"/>
        <end position="254"/>
    </location>
</feature>
<reference evidence="8 9" key="1">
    <citation type="submission" date="2018-07" db="EMBL/GenBank/DDBJ databases">
        <title>Genome sequences of six Lactobacillus spp. isolated from bumble bee guts.</title>
        <authorList>
            <person name="Motta E.V.S."/>
            <person name="Moran N.A."/>
        </authorList>
    </citation>
    <scope>NUCLEOTIDE SEQUENCE [LARGE SCALE GENOMIC DNA]</scope>
    <source>
        <strain evidence="8 9">LV-8.1</strain>
    </source>
</reference>
<protein>
    <recommendedName>
        <fullName evidence="7">ABC3 transporter permease C-terminal domain-containing protein</fullName>
    </recommendedName>
</protein>
<keyword evidence="3 6" id="KW-0812">Transmembrane</keyword>
<evidence type="ECO:0000256" key="1">
    <source>
        <dbReference type="ARBA" id="ARBA00004651"/>
    </source>
</evidence>
<evidence type="ECO:0000256" key="5">
    <source>
        <dbReference type="ARBA" id="ARBA00023136"/>
    </source>
</evidence>
<keyword evidence="4 6" id="KW-1133">Transmembrane helix</keyword>
<evidence type="ECO:0000256" key="3">
    <source>
        <dbReference type="ARBA" id="ARBA00022692"/>
    </source>
</evidence>
<evidence type="ECO:0000313" key="9">
    <source>
        <dbReference type="Proteomes" id="UP000284822"/>
    </source>
</evidence>
<name>A0A417Z5F5_9LACO</name>
<feature type="transmembrane region" description="Helical" evidence="6">
    <location>
        <begin position="285"/>
        <end position="307"/>
    </location>
</feature>
<accession>A0A417Z5F5</accession>
<dbReference type="PANTHER" id="PTHR46795">
    <property type="entry name" value="ABC TRANSPORTER PERMEASE-RELATED-RELATED"/>
    <property type="match status" value="1"/>
</dbReference>
<feature type="transmembrane region" description="Helical" evidence="6">
    <location>
        <begin position="146"/>
        <end position="169"/>
    </location>
</feature>
<proteinExistence type="predicted"/>
<dbReference type="RefSeq" id="WP_118910850.1">
    <property type="nucleotide sequence ID" value="NZ_QOCS01000014.1"/>
</dbReference>
<dbReference type="AlphaFoldDB" id="A0A417Z5F5"/>
<dbReference type="Pfam" id="PF02687">
    <property type="entry name" value="FtsX"/>
    <property type="match status" value="1"/>
</dbReference>
<evidence type="ECO:0000256" key="2">
    <source>
        <dbReference type="ARBA" id="ARBA00022475"/>
    </source>
</evidence>
<sequence length="323" mass="36184">MIRLAIKSFRSKTRDYVVLFSGLIFAVAIFYMFEAIACNQKFLYTTTSLSSIVIIFQLGSFLLITITLIYIMYANSFFINLQQKMYALLLILGSKRKSLLVLISSEIIIIGGISIFIGIILGIILTQYTSQLLIGSLELKLNNFDVINLKAIIITIIVFLAIFFFIVIVNTQKFFKKTVLDILNEITLPKVKAQSTLKAIGKAIAGVILLLIGYLAMSPKIVETFQVLAILIAIITILMGTYLVLNSIIPLVILEIKKRPNIVNKQLNTFILAQLNYRIQEYTQVLTMITILFALSLGAVIVGLNFYNAVLILTNRSTAYDLL</sequence>
<comment type="caution">
    <text evidence="8">The sequence shown here is derived from an EMBL/GenBank/DDBJ whole genome shotgun (WGS) entry which is preliminary data.</text>
</comment>
<evidence type="ECO:0000256" key="4">
    <source>
        <dbReference type="ARBA" id="ARBA00022989"/>
    </source>
</evidence>
<evidence type="ECO:0000256" key="6">
    <source>
        <dbReference type="SAM" id="Phobius"/>
    </source>
</evidence>
<feature type="domain" description="ABC3 transporter permease C-terminal" evidence="7">
    <location>
        <begin position="60"/>
        <end position="178"/>
    </location>
</feature>
<evidence type="ECO:0000259" key="7">
    <source>
        <dbReference type="Pfam" id="PF02687"/>
    </source>
</evidence>
<feature type="transmembrane region" description="Helical" evidence="6">
    <location>
        <begin position="16"/>
        <end position="33"/>
    </location>
</feature>
<organism evidence="8 9">
    <name type="scientific">Bombilactobacillus bombi</name>
    <dbReference type="NCBI Taxonomy" id="1303590"/>
    <lineage>
        <taxon>Bacteria</taxon>
        <taxon>Bacillati</taxon>
        <taxon>Bacillota</taxon>
        <taxon>Bacilli</taxon>
        <taxon>Lactobacillales</taxon>
        <taxon>Lactobacillaceae</taxon>
        <taxon>Bombilactobacillus</taxon>
    </lineage>
</organism>
<comment type="subcellular location">
    <subcellularLocation>
        <location evidence="1">Cell membrane</location>
        <topology evidence="1">Multi-pass membrane protein</topology>
    </subcellularLocation>
</comment>
<feature type="transmembrane region" description="Helical" evidence="6">
    <location>
        <begin position="53"/>
        <end position="78"/>
    </location>
</feature>
<evidence type="ECO:0000313" key="8">
    <source>
        <dbReference type="EMBL" id="RHW45989.1"/>
    </source>
</evidence>
<feature type="transmembrane region" description="Helical" evidence="6">
    <location>
        <begin position="199"/>
        <end position="217"/>
    </location>
</feature>
<dbReference type="InterPro" id="IPR052536">
    <property type="entry name" value="ABC-4_Integral_Memb_Prot"/>
</dbReference>
<keyword evidence="2" id="KW-1003">Cell membrane</keyword>
<dbReference type="Proteomes" id="UP000284822">
    <property type="component" value="Unassembled WGS sequence"/>
</dbReference>
<dbReference type="GO" id="GO:0005886">
    <property type="term" value="C:plasma membrane"/>
    <property type="evidence" value="ECO:0007669"/>
    <property type="project" value="UniProtKB-SubCell"/>
</dbReference>
<dbReference type="InterPro" id="IPR003838">
    <property type="entry name" value="ABC3_permease_C"/>
</dbReference>
<feature type="transmembrane region" description="Helical" evidence="6">
    <location>
        <begin position="99"/>
        <end position="126"/>
    </location>
</feature>
<keyword evidence="5 6" id="KW-0472">Membrane</keyword>
<dbReference type="EMBL" id="QOCS01000014">
    <property type="protein sequence ID" value="RHW45989.1"/>
    <property type="molecule type" value="Genomic_DNA"/>
</dbReference>